<dbReference type="EMBL" id="JARJCN010000060">
    <property type="protein sequence ID" value="KAJ7079431.1"/>
    <property type="molecule type" value="Genomic_DNA"/>
</dbReference>
<dbReference type="Proteomes" id="UP001222325">
    <property type="component" value="Unassembled WGS sequence"/>
</dbReference>
<sequence length="231" mass="24276">MPPLRVRGSRRHAAGCGNARADAEAMASQEDPAHRCGEARSALMRIRTISRSPHLGPLLVFHSIPHITHATQSCSLPPRRVIKQQNHPLPSEPPSWGAASHTPPTWRAAGVHAQRQPCERQSPGPGRGLHACPPARRAVVCTAALRPRLFAASSHPRARTPACAPANRAMSSTPHAGHARDAALRGGQAPAGSSLDAAFDFGVMARARAARGTSANIMGGGRASIPLLRDG</sequence>
<dbReference type="AlphaFoldDB" id="A0AAD6XLG2"/>
<gene>
    <name evidence="2" type="ORF">B0H15DRAFT_954065</name>
</gene>
<reference evidence="2" key="1">
    <citation type="submission" date="2023-03" db="EMBL/GenBank/DDBJ databases">
        <title>Massive genome expansion in bonnet fungi (Mycena s.s.) driven by repeated elements and novel gene families across ecological guilds.</title>
        <authorList>
            <consortium name="Lawrence Berkeley National Laboratory"/>
            <person name="Harder C.B."/>
            <person name="Miyauchi S."/>
            <person name="Viragh M."/>
            <person name="Kuo A."/>
            <person name="Thoen E."/>
            <person name="Andreopoulos B."/>
            <person name="Lu D."/>
            <person name="Skrede I."/>
            <person name="Drula E."/>
            <person name="Henrissat B."/>
            <person name="Morin E."/>
            <person name="Kohler A."/>
            <person name="Barry K."/>
            <person name="LaButti K."/>
            <person name="Morin E."/>
            <person name="Salamov A."/>
            <person name="Lipzen A."/>
            <person name="Mereny Z."/>
            <person name="Hegedus B."/>
            <person name="Baldrian P."/>
            <person name="Stursova M."/>
            <person name="Weitz H."/>
            <person name="Taylor A."/>
            <person name="Grigoriev I.V."/>
            <person name="Nagy L.G."/>
            <person name="Martin F."/>
            <person name="Kauserud H."/>
        </authorList>
    </citation>
    <scope>NUCLEOTIDE SEQUENCE</scope>
    <source>
        <strain evidence="2">CBHHK173m</strain>
    </source>
</reference>
<evidence type="ECO:0000313" key="3">
    <source>
        <dbReference type="Proteomes" id="UP001222325"/>
    </source>
</evidence>
<accession>A0AAD6XLG2</accession>
<feature type="region of interest" description="Disordered" evidence="1">
    <location>
        <begin position="152"/>
        <end position="191"/>
    </location>
</feature>
<comment type="caution">
    <text evidence="2">The sequence shown here is derived from an EMBL/GenBank/DDBJ whole genome shotgun (WGS) entry which is preliminary data.</text>
</comment>
<evidence type="ECO:0000313" key="2">
    <source>
        <dbReference type="EMBL" id="KAJ7079431.1"/>
    </source>
</evidence>
<evidence type="ECO:0000256" key="1">
    <source>
        <dbReference type="SAM" id="MobiDB-lite"/>
    </source>
</evidence>
<keyword evidence="3" id="KW-1185">Reference proteome</keyword>
<name>A0AAD6XLG2_9AGAR</name>
<proteinExistence type="predicted"/>
<protein>
    <submittedName>
        <fullName evidence="2">Uncharacterized protein</fullName>
    </submittedName>
</protein>
<organism evidence="2 3">
    <name type="scientific">Mycena belliarum</name>
    <dbReference type="NCBI Taxonomy" id="1033014"/>
    <lineage>
        <taxon>Eukaryota</taxon>
        <taxon>Fungi</taxon>
        <taxon>Dikarya</taxon>
        <taxon>Basidiomycota</taxon>
        <taxon>Agaricomycotina</taxon>
        <taxon>Agaricomycetes</taxon>
        <taxon>Agaricomycetidae</taxon>
        <taxon>Agaricales</taxon>
        <taxon>Marasmiineae</taxon>
        <taxon>Mycenaceae</taxon>
        <taxon>Mycena</taxon>
    </lineage>
</organism>